<evidence type="ECO:0000256" key="3">
    <source>
        <dbReference type="ARBA" id="ARBA00022634"/>
    </source>
</evidence>
<dbReference type="InterPro" id="IPR024434">
    <property type="entry name" value="TSCPD_dom"/>
</dbReference>
<evidence type="ECO:0000313" key="7">
    <source>
        <dbReference type="EMBL" id="MPL80292.1"/>
    </source>
</evidence>
<dbReference type="NCBIfam" id="TIGR03905">
    <property type="entry name" value="TIGR03905_4_Cys"/>
    <property type="match status" value="1"/>
</dbReference>
<evidence type="ECO:0000256" key="2">
    <source>
        <dbReference type="ARBA" id="ARBA00012274"/>
    </source>
</evidence>
<evidence type="ECO:0000259" key="6">
    <source>
        <dbReference type="Pfam" id="PF12637"/>
    </source>
</evidence>
<dbReference type="GO" id="GO:0071897">
    <property type="term" value="P:DNA biosynthetic process"/>
    <property type="evidence" value="ECO:0007669"/>
    <property type="project" value="UniProtKB-KW"/>
</dbReference>
<gene>
    <name evidence="7" type="ORF">SDC9_26191</name>
</gene>
<dbReference type="InterPro" id="IPR023806">
    <property type="entry name" value="CHP03905"/>
</dbReference>
<evidence type="ECO:0000256" key="1">
    <source>
        <dbReference type="ARBA" id="ARBA00007405"/>
    </source>
</evidence>
<dbReference type="GO" id="GO:0004748">
    <property type="term" value="F:ribonucleoside-diphosphate reductase activity, thioredoxin disulfide as acceptor"/>
    <property type="evidence" value="ECO:0007669"/>
    <property type="project" value="UniProtKB-EC"/>
</dbReference>
<reference evidence="7" key="1">
    <citation type="submission" date="2019-08" db="EMBL/GenBank/DDBJ databases">
        <authorList>
            <person name="Kucharzyk K."/>
            <person name="Murdoch R.W."/>
            <person name="Higgins S."/>
            <person name="Loffler F."/>
        </authorList>
    </citation>
    <scope>NUCLEOTIDE SEQUENCE</scope>
</reference>
<protein>
    <recommendedName>
        <fullName evidence="2">ribonucleoside-diphosphate reductase</fullName>
        <ecNumber evidence="2">1.17.4.1</ecNumber>
    </recommendedName>
</protein>
<comment type="similarity">
    <text evidence="1">Belongs to the ribonucleoside diphosphate reductase class-2 family.</text>
</comment>
<dbReference type="EMBL" id="VSSQ01000135">
    <property type="protein sequence ID" value="MPL80292.1"/>
    <property type="molecule type" value="Genomic_DNA"/>
</dbReference>
<keyword evidence="4" id="KW-0547">Nucleotide-binding</keyword>
<proteinExistence type="inferred from homology"/>
<sequence>MDCNGTNENQVMKEIGRRGESNMTVFIPKGVCSHRINFEIQDDLVSNVKFDGGCPGNLEAISRLVEGMPVTKVVQLLKDVKCGSKSTSCSDQLAQALADAIQRQ</sequence>
<organism evidence="7">
    <name type="scientific">bioreactor metagenome</name>
    <dbReference type="NCBI Taxonomy" id="1076179"/>
    <lineage>
        <taxon>unclassified sequences</taxon>
        <taxon>metagenomes</taxon>
        <taxon>ecological metagenomes</taxon>
    </lineage>
</organism>
<accession>A0A644UNE6</accession>
<comment type="catalytic activity">
    <reaction evidence="5">
        <text>a 2'-deoxyribonucleoside 5'-diphosphate + [thioredoxin]-disulfide + H2O = a ribonucleoside 5'-diphosphate + [thioredoxin]-dithiol</text>
        <dbReference type="Rhea" id="RHEA:23252"/>
        <dbReference type="Rhea" id="RHEA-COMP:10698"/>
        <dbReference type="Rhea" id="RHEA-COMP:10700"/>
        <dbReference type="ChEBI" id="CHEBI:15377"/>
        <dbReference type="ChEBI" id="CHEBI:29950"/>
        <dbReference type="ChEBI" id="CHEBI:50058"/>
        <dbReference type="ChEBI" id="CHEBI:57930"/>
        <dbReference type="ChEBI" id="CHEBI:73316"/>
        <dbReference type="EC" id="1.17.4.1"/>
    </reaction>
</comment>
<evidence type="ECO:0000256" key="5">
    <source>
        <dbReference type="ARBA" id="ARBA00047754"/>
    </source>
</evidence>
<feature type="domain" description="TSCPD" evidence="6">
    <location>
        <begin position="22"/>
        <end position="100"/>
    </location>
</feature>
<dbReference type="AlphaFoldDB" id="A0A644UNE6"/>
<keyword evidence="3" id="KW-0237">DNA synthesis</keyword>
<name>A0A644UNE6_9ZZZZ</name>
<dbReference type="EC" id="1.17.4.1" evidence="2"/>
<dbReference type="GO" id="GO:0000166">
    <property type="term" value="F:nucleotide binding"/>
    <property type="evidence" value="ECO:0007669"/>
    <property type="project" value="UniProtKB-KW"/>
</dbReference>
<comment type="caution">
    <text evidence="7">The sequence shown here is derived from an EMBL/GenBank/DDBJ whole genome shotgun (WGS) entry which is preliminary data.</text>
</comment>
<evidence type="ECO:0000256" key="4">
    <source>
        <dbReference type="ARBA" id="ARBA00022741"/>
    </source>
</evidence>
<dbReference type="Pfam" id="PF12637">
    <property type="entry name" value="TSCPD"/>
    <property type="match status" value="1"/>
</dbReference>